<dbReference type="EMBL" id="RDBM01000037">
    <property type="protein sequence ID" value="TXS25731.1"/>
    <property type="molecule type" value="Genomic_DNA"/>
</dbReference>
<keyword evidence="1" id="KW-0812">Transmembrane</keyword>
<name>A0A652KQ46_9ACTN</name>
<keyword evidence="1" id="KW-0472">Membrane</keyword>
<dbReference type="Pfam" id="PF19857">
    <property type="entry name" value="DUF6332"/>
    <property type="match status" value="1"/>
</dbReference>
<reference evidence="2" key="1">
    <citation type="submission" date="2018-10" db="EMBL/GenBank/DDBJ databases">
        <authorList>
            <person name="Hariharan J."/>
            <person name="Choudoir M.J."/>
            <person name="Diebold P."/>
            <person name="Panke-Buisse K."/>
            <person name="Campbell A.N."/>
            <person name="Buckley D.H."/>
        </authorList>
    </citation>
    <scope>NUCLEOTIDE SEQUENCE</scope>
    <source>
        <strain evidence="2">Gb1</strain>
    </source>
</reference>
<evidence type="ECO:0000256" key="1">
    <source>
        <dbReference type="SAM" id="Phobius"/>
    </source>
</evidence>
<protein>
    <submittedName>
        <fullName evidence="2">Uncharacterized protein</fullName>
    </submittedName>
</protein>
<dbReference type="InterPro" id="IPR046295">
    <property type="entry name" value="DUF6332"/>
</dbReference>
<evidence type="ECO:0000313" key="2">
    <source>
        <dbReference type="EMBL" id="TXS25731.1"/>
    </source>
</evidence>
<proteinExistence type="predicted"/>
<comment type="caution">
    <text evidence="2">The sequence shown here is derived from an EMBL/GenBank/DDBJ whole genome shotgun (WGS) entry which is preliminary data.</text>
</comment>
<keyword evidence="1" id="KW-1133">Transmembrane helix</keyword>
<dbReference type="AlphaFoldDB" id="A0A652KQ46"/>
<accession>A0A652KQ46</accession>
<feature type="transmembrane region" description="Helical" evidence="1">
    <location>
        <begin position="12"/>
        <end position="38"/>
    </location>
</feature>
<sequence length="100" mass="10673">MSRRTQAERDAMTVEIGYALFSGVMVAAATFAGVSLPALLLPLPDGAEHVLFRAGAALGTLAFALRVAHVLWRFPRAAEERHLPLPPVQPSQPGRTSPDS</sequence>
<feature type="transmembrane region" description="Helical" evidence="1">
    <location>
        <begin position="50"/>
        <end position="72"/>
    </location>
</feature>
<dbReference type="RefSeq" id="WP_147985846.1">
    <property type="nucleotide sequence ID" value="NZ_RDBM01000037.1"/>
</dbReference>
<organism evidence="2">
    <name type="scientific">Streptomyces sp. gb1(2016)</name>
    <dbReference type="NCBI Taxonomy" id="1828321"/>
    <lineage>
        <taxon>Bacteria</taxon>
        <taxon>Bacillati</taxon>
        <taxon>Actinomycetota</taxon>
        <taxon>Actinomycetes</taxon>
        <taxon>Kitasatosporales</taxon>
        <taxon>Streptomycetaceae</taxon>
        <taxon>Streptomyces</taxon>
    </lineage>
</organism>
<gene>
    <name evidence="2" type="ORF">EAO74_36555</name>
</gene>